<feature type="transmembrane region" description="Helical" evidence="4">
    <location>
        <begin position="104"/>
        <end position="126"/>
    </location>
</feature>
<reference evidence="6 7" key="1">
    <citation type="submission" date="2019-11" db="EMBL/GenBank/DDBJ databases">
        <title>Pseudmonas karstica sp. nov. and Pseudomonas spelaei sp. nov. from caves.</title>
        <authorList>
            <person name="Zeman M."/>
        </authorList>
    </citation>
    <scope>NUCLEOTIDE SEQUENCE [LARGE SCALE GENOMIC DNA]</scope>
    <source>
        <strain evidence="6 7">CCM 7891</strain>
    </source>
</reference>
<dbReference type="PROSITE" id="PS50850">
    <property type="entry name" value="MFS"/>
    <property type="match status" value="1"/>
</dbReference>
<feature type="transmembrane region" description="Helical" evidence="4">
    <location>
        <begin position="276"/>
        <end position="295"/>
    </location>
</feature>
<feature type="transmembrane region" description="Helical" evidence="4">
    <location>
        <begin position="80"/>
        <end position="98"/>
    </location>
</feature>
<feature type="transmembrane region" description="Helical" evidence="4">
    <location>
        <begin position="46"/>
        <end position="68"/>
    </location>
</feature>
<dbReference type="InterPro" id="IPR020846">
    <property type="entry name" value="MFS_dom"/>
</dbReference>
<dbReference type="Pfam" id="PF07690">
    <property type="entry name" value="MFS_1"/>
    <property type="match status" value="1"/>
</dbReference>
<evidence type="ECO:0000256" key="3">
    <source>
        <dbReference type="ARBA" id="ARBA00023136"/>
    </source>
</evidence>
<evidence type="ECO:0000256" key="2">
    <source>
        <dbReference type="ARBA" id="ARBA00022989"/>
    </source>
</evidence>
<dbReference type="GO" id="GO:0022857">
    <property type="term" value="F:transmembrane transporter activity"/>
    <property type="evidence" value="ECO:0007669"/>
    <property type="project" value="InterPro"/>
</dbReference>
<dbReference type="Proteomes" id="UP000431485">
    <property type="component" value="Unassembled WGS sequence"/>
</dbReference>
<dbReference type="Gene3D" id="1.20.1250.20">
    <property type="entry name" value="MFS general substrate transporter like domains"/>
    <property type="match status" value="2"/>
</dbReference>
<dbReference type="PANTHER" id="PTHR23523">
    <property type="match status" value="1"/>
</dbReference>
<dbReference type="InterPro" id="IPR036259">
    <property type="entry name" value="MFS_trans_sf"/>
</dbReference>
<feature type="transmembrane region" description="Helical" evidence="4">
    <location>
        <begin position="245"/>
        <end position="264"/>
    </location>
</feature>
<dbReference type="RefSeq" id="WP_154745519.1">
    <property type="nucleotide sequence ID" value="NZ_JBHSTG010000027.1"/>
</dbReference>
<dbReference type="AlphaFoldDB" id="A0A7X2V150"/>
<evidence type="ECO:0000313" key="6">
    <source>
        <dbReference type="EMBL" id="MTD21957.1"/>
    </source>
</evidence>
<sequence>METVHTRPTTALWLMISIVLVALNLRPSMAAVGPLLSSIRGEVPLSFSSASLLTMLPVMAMGLAMFFGMGLAKRFGEHRSIVLSLVVIGLATVSRLFLDSALELIISAVAAGLGIAMIQALMPALIKSRFSDNVSLFMGLYVTAIMGGAALAASFSPFVQVQTGSWRIGLAIWAMLAVLALVFWYAQRSALPPLPQAGLGPQEAFFGNRRAWLLAIFFGLGTASYTCVLAWLAPYYVEQGLSEQSAGLLLGFLTAMEVVSGLITPAIANRRQDKRGVVAVLLVLIIAGFCGLILSPHSLRLLWPCLLGLGIGGLFPMSLILSLDHLDNPRRAGGLTAFVQGIGYLIAGLSPLVAGMIRDQLGSFEWAWWSLTAVMVLMLLIVLRFDPRHYARHIQ</sequence>
<evidence type="ECO:0000256" key="4">
    <source>
        <dbReference type="SAM" id="Phobius"/>
    </source>
</evidence>
<feature type="transmembrane region" description="Helical" evidence="4">
    <location>
        <begin position="211"/>
        <end position="233"/>
    </location>
</feature>
<keyword evidence="3 4" id="KW-0472">Membrane</keyword>
<dbReference type="InterPro" id="IPR052524">
    <property type="entry name" value="MFS_Cyanate_Porter"/>
</dbReference>
<keyword evidence="7" id="KW-1185">Reference proteome</keyword>
<accession>A0A7X2V150</accession>
<comment type="caution">
    <text evidence="6">The sequence shown here is derived from an EMBL/GenBank/DDBJ whole genome shotgun (WGS) entry which is preliminary data.</text>
</comment>
<evidence type="ECO:0000256" key="1">
    <source>
        <dbReference type="ARBA" id="ARBA00022692"/>
    </source>
</evidence>
<organism evidence="6 7">
    <name type="scientific">Pseudomonas karstica</name>
    <dbReference type="NCBI Taxonomy" id="1055468"/>
    <lineage>
        <taxon>Bacteria</taxon>
        <taxon>Pseudomonadati</taxon>
        <taxon>Pseudomonadota</taxon>
        <taxon>Gammaproteobacteria</taxon>
        <taxon>Pseudomonadales</taxon>
        <taxon>Pseudomonadaceae</taxon>
        <taxon>Pseudomonas</taxon>
    </lineage>
</organism>
<feature type="transmembrane region" description="Helical" evidence="4">
    <location>
        <begin position="301"/>
        <end position="323"/>
    </location>
</feature>
<feature type="transmembrane region" description="Helical" evidence="4">
    <location>
        <begin position="366"/>
        <end position="385"/>
    </location>
</feature>
<dbReference type="NCBIfam" id="NF007256">
    <property type="entry name" value="PRK09705.1"/>
    <property type="match status" value="1"/>
</dbReference>
<feature type="transmembrane region" description="Helical" evidence="4">
    <location>
        <begin position="165"/>
        <end position="186"/>
    </location>
</feature>
<keyword evidence="1 4" id="KW-0812">Transmembrane</keyword>
<feature type="transmembrane region" description="Helical" evidence="4">
    <location>
        <begin position="138"/>
        <end position="159"/>
    </location>
</feature>
<dbReference type="SUPFAM" id="SSF103473">
    <property type="entry name" value="MFS general substrate transporter"/>
    <property type="match status" value="1"/>
</dbReference>
<keyword evidence="2 4" id="KW-1133">Transmembrane helix</keyword>
<protein>
    <submittedName>
        <fullName evidence="6">MFS transporter</fullName>
    </submittedName>
</protein>
<dbReference type="InterPro" id="IPR011701">
    <property type="entry name" value="MFS"/>
</dbReference>
<gene>
    <name evidence="6" type="ORF">GIR22_22765</name>
</gene>
<dbReference type="PANTHER" id="PTHR23523:SF1">
    <property type="entry name" value="CYANATE TRANSPORT PROTEIN CYNX"/>
    <property type="match status" value="1"/>
</dbReference>
<feature type="transmembrane region" description="Helical" evidence="4">
    <location>
        <begin position="335"/>
        <end position="354"/>
    </location>
</feature>
<dbReference type="OrthoDB" id="5758872at2"/>
<proteinExistence type="predicted"/>
<dbReference type="EMBL" id="WLYI01000039">
    <property type="protein sequence ID" value="MTD21957.1"/>
    <property type="molecule type" value="Genomic_DNA"/>
</dbReference>
<name>A0A7X2V150_9PSED</name>
<evidence type="ECO:0000259" key="5">
    <source>
        <dbReference type="PROSITE" id="PS50850"/>
    </source>
</evidence>
<evidence type="ECO:0000313" key="7">
    <source>
        <dbReference type="Proteomes" id="UP000431485"/>
    </source>
</evidence>
<feature type="domain" description="Major facilitator superfamily (MFS) profile" evidence="5">
    <location>
        <begin position="10"/>
        <end position="390"/>
    </location>
</feature>